<dbReference type="Gene3D" id="3.30.450.180">
    <property type="match status" value="1"/>
</dbReference>
<dbReference type="EMBL" id="CP139779">
    <property type="protein sequence ID" value="WQB70734.1"/>
    <property type="molecule type" value="Genomic_DNA"/>
</dbReference>
<dbReference type="CDD" id="cd00093">
    <property type="entry name" value="HTH_XRE"/>
    <property type="match status" value="1"/>
</dbReference>
<keyword evidence="3" id="KW-1185">Reference proteome</keyword>
<evidence type="ECO:0000313" key="2">
    <source>
        <dbReference type="EMBL" id="WQB70734.1"/>
    </source>
</evidence>
<dbReference type="InterPro" id="IPR010982">
    <property type="entry name" value="Lambda_DNA-bd_dom_sf"/>
</dbReference>
<dbReference type="PANTHER" id="PTHR35010">
    <property type="entry name" value="BLL4672 PROTEIN-RELATED"/>
    <property type="match status" value="1"/>
</dbReference>
<organism evidence="2 3">
    <name type="scientific">Microbacterium invictum</name>
    <dbReference type="NCBI Taxonomy" id="515415"/>
    <lineage>
        <taxon>Bacteria</taxon>
        <taxon>Bacillati</taxon>
        <taxon>Actinomycetota</taxon>
        <taxon>Actinomycetes</taxon>
        <taxon>Micrococcales</taxon>
        <taxon>Microbacteriaceae</taxon>
        <taxon>Microbacterium</taxon>
    </lineage>
</organism>
<dbReference type="Gene3D" id="1.10.260.40">
    <property type="entry name" value="lambda repressor-like DNA-binding domains"/>
    <property type="match status" value="1"/>
</dbReference>
<reference evidence="2 3" key="1">
    <citation type="submission" date="2023-06" db="EMBL/GenBank/DDBJ databases">
        <title>Rock-solubilizing bacteria, Microbacterium invictum, promotes re-establishment of vegetation in rocky wasteland by accelerating rock bio-weathering and reshaping soil bacterial community.</title>
        <authorList>
            <person name="Liu C."/>
        </authorList>
    </citation>
    <scope>NUCLEOTIDE SEQUENCE [LARGE SCALE GENOMIC DNA]</scope>
    <source>
        <strain evidence="2 3">X-18</strain>
    </source>
</reference>
<dbReference type="InterPro" id="IPR001387">
    <property type="entry name" value="Cro/C1-type_HTH"/>
</dbReference>
<accession>A0ABZ0VBX8</accession>
<dbReference type="SUPFAM" id="SSF47413">
    <property type="entry name" value="lambda repressor-like DNA-binding domains"/>
    <property type="match status" value="1"/>
</dbReference>
<dbReference type="RefSeq" id="WP_322410871.1">
    <property type="nucleotide sequence ID" value="NZ_CP139779.1"/>
</dbReference>
<name>A0ABZ0VBX8_9MICO</name>
<dbReference type="Pfam" id="PF17765">
    <property type="entry name" value="MLTR_LBD"/>
    <property type="match status" value="1"/>
</dbReference>
<protein>
    <submittedName>
        <fullName evidence="2">Helix-turn-helix transcriptional regulator</fullName>
    </submittedName>
</protein>
<feature type="domain" description="HTH cro/C1-type" evidence="1">
    <location>
        <begin position="35"/>
        <end position="82"/>
    </location>
</feature>
<dbReference type="SMART" id="SM00530">
    <property type="entry name" value="HTH_XRE"/>
    <property type="match status" value="1"/>
</dbReference>
<evidence type="ECO:0000313" key="3">
    <source>
        <dbReference type="Proteomes" id="UP001324533"/>
    </source>
</evidence>
<dbReference type="Pfam" id="PF13560">
    <property type="entry name" value="HTH_31"/>
    <property type="match status" value="1"/>
</dbReference>
<sequence>MAEDDSLGAYLRACRQRVGPADVGLPVHAKRRTEGLRREEVAVLAGVSVDYYTRLEQGRDQHPSPSIVRALAVALRLTPAERSHLFLLAGLTEPQSYTSETRESVRSLLDTLMPDPAYVVTPPGDFVAWNDATSILWIDPATLPPEHRNLAWMTLMDPRMRELWIDWESIARETVAYLRAAAVRYPDDRRLMSLLAELRAESTEFVDWWNQNDVVVRRSPRKRFAHPTHGEISFTNESMELVGEGLLFMVYVPADAASAMVCRTLCDKPHDTRRLRAVESTG</sequence>
<dbReference type="InterPro" id="IPR041413">
    <property type="entry name" value="MLTR_LBD"/>
</dbReference>
<dbReference type="Proteomes" id="UP001324533">
    <property type="component" value="Chromosome"/>
</dbReference>
<proteinExistence type="predicted"/>
<evidence type="ECO:0000259" key="1">
    <source>
        <dbReference type="PROSITE" id="PS50943"/>
    </source>
</evidence>
<gene>
    <name evidence="2" type="ORF">T9R20_01900</name>
</gene>
<dbReference type="PROSITE" id="PS50943">
    <property type="entry name" value="HTH_CROC1"/>
    <property type="match status" value="1"/>
</dbReference>